<sequence length="307" mass="33347">MRLLLLLFLLLPRLRAQSTSEARSLDAILQEYAYRALVRPTTGTIYNATSELASNLTGIKVGALRLRSGSLRRRGVHSYNEFEIPRGVIEKPYVKRVVLVYQNLGNWSHRYYPLPNYTYLAPVLGLLAYNGTNLSATNLSTLNVTASLDPIRVKFNHVKDPPLGAVARCVYFDLLGSSNFTNLTGANTCSTSTQGHFSIVVESSVLPPAPPPASPTPPALPPSGTSTKSSSKVGVIVGSVLGGLVLLLLLVLLLFWLPKYKQKKNIQRMERASEAGEALHMAAIGDIKAPAATVTRTQPALEHEYAP</sequence>
<accession>A0ABD1L7F5</accession>
<evidence type="ECO:0000313" key="4">
    <source>
        <dbReference type="EMBL" id="KAL2319452.1"/>
    </source>
</evidence>
<keyword evidence="5" id="KW-1185">Reference proteome</keyword>
<name>A0ABD1L7F5_9FABA</name>
<proteinExistence type="predicted"/>
<feature type="region of interest" description="Disordered" evidence="1">
    <location>
        <begin position="208"/>
        <end position="228"/>
    </location>
</feature>
<evidence type="ECO:0000256" key="3">
    <source>
        <dbReference type="SAM" id="SignalP"/>
    </source>
</evidence>
<feature type="transmembrane region" description="Helical" evidence="2">
    <location>
        <begin position="233"/>
        <end position="257"/>
    </location>
</feature>
<feature type="signal peptide" evidence="3">
    <location>
        <begin position="1"/>
        <end position="16"/>
    </location>
</feature>
<keyword evidence="2" id="KW-1133">Transmembrane helix</keyword>
<keyword evidence="2" id="KW-0812">Transmembrane</keyword>
<organism evidence="4 5">
    <name type="scientific">Flemingia macrophylla</name>
    <dbReference type="NCBI Taxonomy" id="520843"/>
    <lineage>
        <taxon>Eukaryota</taxon>
        <taxon>Viridiplantae</taxon>
        <taxon>Streptophyta</taxon>
        <taxon>Embryophyta</taxon>
        <taxon>Tracheophyta</taxon>
        <taxon>Spermatophyta</taxon>
        <taxon>Magnoliopsida</taxon>
        <taxon>eudicotyledons</taxon>
        <taxon>Gunneridae</taxon>
        <taxon>Pentapetalae</taxon>
        <taxon>rosids</taxon>
        <taxon>fabids</taxon>
        <taxon>Fabales</taxon>
        <taxon>Fabaceae</taxon>
        <taxon>Papilionoideae</taxon>
        <taxon>50 kb inversion clade</taxon>
        <taxon>NPAAA clade</taxon>
        <taxon>indigoferoid/millettioid clade</taxon>
        <taxon>Phaseoleae</taxon>
        <taxon>Flemingia</taxon>
    </lineage>
</organism>
<evidence type="ECO:0000256" key="1">
    <source>
        <dbReference type="SAM" id="MobiDB-lite"/>
    </source>
</evidence>
<keyword evidence="2" id="KW-0472">Membrane</keyword>
<evidence type="ECO:0000313" key="5">
    <source>
        <dbReference type="Proteomes" id="UP001603857"/>
    </source>
</evidence>
<protein>
    <submittedName>
        <fullName evidence="4">Uncharacterized protein</fullName>
    </submittedName>
</protein>
<feature type="chain" id="PRO_5044815487" evidence="3">
    <location>
        <begin position="17"/>
        <end position="307"/>
    </location>
</feature>
<dbReference type="EMBL" id="JBGMDY010000010">
    <property type="protein sequence ID" value="KAL2319452.1"/>
    <property type="molecule type" value="Genomic_DNA"/>
</dbReference>
<evidence type="ECO:0000256" key="2">
    <source>
        <dbReference type="SAM" id="Phobius"/>
    </source>
</evidence>
<reference evidence="4 5" key="1">
    <citation type="submission" date="2024-08" db="EMBL/GenBank/DDBJ databases">
        <title>Insights into the chromosomal genome structure of Flemingia macrophylla.</title>
        <authorList>
            <person name="Ding Y."/>
            <person name="Zhao Y."/>
            <person name="Bi W."/>
            <person name="Wu M."/>
            <person name="Zhao G."/>
            <person name="Gong Y."/>
            <person name="Li W."/>
            <person name="Zhang P."/>
        </authorList>
    </citation>
    <scope>NUCLEOTIDE SEQUENCE [LARGE SCALE GENOMIC DNA]</scope>
    <source>
        <strain evidence="4">DYQJB</strain>
        <tissue evidence="4">Leaf</tissue>
    </source>
</reference>
<feature type="compositionally biased region" description="Pro residues" evidence="1">
    <location>
        <begin position="208"/>
        <end position="221"/>
    </location>
</feature>
<dbReference type="AlphaFoldDB" id="A0ABD1L7F5"/>
<dbReference type="Pfam" id="PF06697">
    <property type="entry name" value="DUF1191"/>
    <property type="match status" value="1"/>
</dbReference>
<dbReference type="PANTHER" id="PTHR33512:SF14">
    <property type="entry name" value="EXPRESSED PROTEIN"/>
    <property type="match status" value="1"/>
</dbReference>
<dbReference type="InterPro" id="IPR010605">
    <property type="entry name" value="DUF1191"/>
</dbReference>
<gene>
    <name evidence="4" type="ORF">Fmac_028421</name>
</gene>
<keyword evidence="3" id="KW-0732">Signal</keyword>
<dbReference type="PANTHER" id="PTHR33512">
    <property type="entry name" value="PROTEIN, PUTATIVE (DUF1191)-RELATED"/>
    <property type="match status" value="1"/>
</dbReference>
<comment type="caution">
    <text evidence="4">The sequence shown here is derived from an EMBL/GenBank/DDBJ whole genome shotgun (WGS) entry which is preliminary data.</text>
</comment>
<dbReference type="Proteomes" id="UP001603857">
    <property type="component" value="Unassembled WGS sequence"/>
</dbReference>
<dbReference type="Gene3D" id="1.20.5.930">
    <property type="entry name" value="Bicelle-embedded integrin alpha(iib) transmembrane segment"/>
    <property type="match status" value="1"/>
</dbReference>